<comment type="similarity">
    <text evidence="1 5">Belongs to the transferase hexapeptide repeat family.</text>
</comment>
<keyword evidence="3" id="KW-0677">Repeat</keyword>
<comment type="caution">
    <text evidence="7">The sequence shown here is derived from an EMBL/GenBank/DDBJ whole genome shotgun (WGS) entry which is preliminary data.</text>
</comment>
<feature type="domain" description="Maltose/galactoside acetyltransferase" evidence="6">
    <location>
        <begin position="4"/>
        <end position="57"/>
    </location>
</feature>
<dbReference type="GO" id="GO:0008870">
    <property type="term" value="F:galactoside O-acetyltransferase activity"/>
    <property type="evidence" value="ECO:0007669"/>
    <property type="project" value="TreeGrafter"/>
</dbReference>
<dbReference type="Gene3D" id="2.160.10.10">
    <property type="entry name" value="Hexapeptide repeat proteins"/>
    <property type="match status" value="1"/>
</dbReference>
<dbReference type="Pfam" id="PF00132">
    <property type="entry name" value="Hexapep"/>
    <property type="match status" value="1"/>
</dbReference>
<evidence type="ECO:0000256" key="1">
    <source>
        <dbReference type="ARBA" id="ARBA00007274"/>
    </source>
</evidence>
<reference evidence="7 8" key="1">
    <citation type="journal article" date="2010" name="J. Bacteriol.">
        <title>Genome sequence of Lentisphaera araneosa HTCC2155T, the type species of the order Lentisphaerales in the phylum Lentisphaerae.</title>
        <authorList>
            <person name="Thrash J.C."/>
            <person name="Cho J.C."/>
            <person name="Vergin K.L."/>
            <person name="Morris R.M."/>
            <person name="Giovannoni S.J."/>
        </authorList>
    </citation>
    <scope>NUCLEOTIDE SEQUENCE [LARGE SCALE GENOMIC DNA]</scope>
    <source>
        <strain evidence="7 8">HTCC2155</strain>
    </source>
</reference>
<dbReference type="Proteomes" id="UP000004947">
    <property type="component" value="Unassembled WGS sequence"/>
</dbReference>
<dbReference type="InterPro" id="IPR011004">
    <property type="entry name" value="Trimer_LpxA-like_sf"/>
</dbReference>
<protein>
    <recommendedName>
        <fullName evidence="5">Acetyltransferase</fullName>
        <ecNumber evidence="5">2.3.1.-</ecNumber>
    </recommendedName>
</protein>
<dbReference type="CDD" id="cd03357">
    <property type="entry name" value="LbH_MAT_GAT"/>
    <property type="match status" value="1"/>
</dbReference>
<dbReference type="Pfam" id="PF12464">
    <property type="entry name" value="Mac"/>
    <property type="match status" value="1"/>
</dbReference>
<evidence type="ECO:0000256" key="5">
    <source>
        <dbReference type="RuleBase" id="RU367021"/>
    </source>
</evidence>
<dbReference type="InterPro" id="IPR018357">
    <property type="entry name" value="Hexapep_transf_CS"/>
</dbReference>
<dbReference type="RefSeq" id="WP_007278170.1">
    <property type="nucleotide sequence ID" value="NZ_ABCK01000006.1"/>
</dbReference>
<dbReference type="PROSITE" id="PS00101">
    <property type="entry name" value="HEXAPEP_TRANSFERASES"/>
    <property type="match status" value="1"/>
</dbReference>
<keyword evidence="2 5" id="KW-0808">Transferase</keyword>
<keyword evidence="8" id="KW-1185">Reference proteome</keyword>
<name>A6DJV4_9BACT</name>
<dbReference type="AlphaFoldDB" id="A6DJV4"/>
<evidence type="ECO:0000256" key="4">
    <source>
        <dbReference type="ARBA" id="ARBA00023315"/>
    </source>
</evidence>
<evidence type="ECO:0000256" key="2">
    <source>
        <dbReference type="ARBA" id="ARBA00022679"/>
    </source>
</evidence>
<dbReference type="InterPro" id="IPR039369">
    <property type="entry name" value="LacA-like"/>
</dbReference>
<dbReference type="InterPro" id="IPR001451">
    <property type="entry name" value="Hexapep"/>
</dbReference>
<dbReference type="PANTHER" id="PTHR43017:SF1">
    <property type="entry name" value="ACETYLTRANSFERASE YJL218W-RELATED"/>
    <property type="match status" value="1"/>
</dbReference>
<proteinExistence type="inferred from homology"/>
<dbReference type="FunFam" id="2.160.10.10:FF:000008">
    <property type="entry name" value="Maltose O-acetyltransferase"/>
    <property type="match status" value="1"/>
</dbReference>
<dbReference type="EMBL" id="ABCK01000006">
    <property type="protein sequence ID" value="EDM28178.1"/>
    <property type="molecule type" value="Genomic_DNA"/>
</dbReference>
<evidence type="ECO:0000256" key="3">
    <source>
        <dbReference type="ARBA" id="ARBA00022737"/>
    </source>
</evidence>
<evidence type="ECO:0000313" key="8">
    <source>
        <dbReference type="Proteomes" id="UP000004947"/>
    </source>
</evidence>
<dbReference type="EC" id="2.3.1.-" evidence="5"/>
<dbReference type="PANTHER" id="PTHR43017">
    <property type="entry name" value="GALACTOSIDE O-ACETYLTRANSFERASE"/>
    <property type="match status" value="1"/>
</dbReference>
<dbReference type="InterPro" id="IPR024688">
    <property type="entry name" value="Mac_dom"/>
</dbReference>
<evidence type="ECO:0000259" key="6">
    <source>
        <dbReference type="SMART" id="SM01266"/>
    </source>
</evidence>
<gene>
    <name evidence="7" type="ORF">LNTAR_12516</name>
</gene>
<organism evidence="7 8">
    <name type="scientific">Lentisphaera araneosa HTCC2155</name>
    <dbReference type="NCBI Taxonomy" id="313628"/>
    <lineage>
        <taxon>Bacteria</taxon>
        <taxon>Pseudomonadati</taxon>
        <taxon>Lentisphaerota</taxon>
        <taxon>Lentisphaeria</taxon>
        <taxon>Lentisphaerales</taxon>
        <taxon>Lentisphaeraceae</taxon>
        <taxon>Lentisphaera</taxon>
    </lineage>
</organism>
<evidence type="ECO:0000313" key="7">
    <source>
        <dbReference type="EMBL" id="EDM28178.1"/>
    </source>
</evidence>
<dbReference type="eggNOG" id="COG0110">
    <property type="taxonomic scope" value="Bacteria"/>
</dbReference>
<accession>A6DJV4</accession>
<dbReference type="OrthoDB" id="9812571at2"/>
<dbReference type="SMART" id="SM01266">
    <property type="entry name" value="Mac"/>
    <property type="match status" value="1"/>
</dbReference>
<keyword evidence="4 5" id="KW-0012">Acyltransferase</keyword>
<dbReference type="STRING" id="313628.LNTAR_12516"/>
<dbReference type="SUPFAM" id="SSF51161">
    <property type="entry name" value="Trimeric LpxA-like enzymes"/>
    <property type="match status" value="1"/>
</dbReference>
<sequence length="186" mass="20709">MTEKEKMLSGTLYNPANKELTREREVARKLCRQFNQSTETEKKLRVKILKELFQTENSSIWIEPSFKCDYGYNIKFGHKVFLNFDCVILDTCEVSLGDNVMIGPGVHIYTAQHPINPIERATWQETAAPVSIRDNVWLGGNTTICPGINIGEGSVIGAASVVTKDIPPGVVAAGNPCRVIRKVDEK</sequence>